<comment type="catalytic activity">
    <reaction evidence="1">
        <text>ATP + H2O = ADP + phosphate + H(+)</text>
        <dbReference type="Rhea" id="RHEA:13065"/>
        <dbReference type="ChEBI" id="CHEBI:15377"/>
        <dbReference type="ChEBI" id="CHEBI:15378"/>
        <dbReference type="ChEBI" id="CHEBI:30616"/>
        <dbReference type="ChEBI" id="CHEBI:43474"/>
        <dbReference type="ChEBI" id="CHEBI:456216"/>
        <dbReference type="EC" id="5.6.2.3"/>
    </reaction>
</comment>
<dbReference type="GO" id="GO:0006310">
    <property type="term" value="P:DNA recombination"/>
    <property type="evidence" value="ECO:0007669"/>
    <property type="project" value="UniProtKB-KW"/>
</dbReference>
<dbReference type="GO" id="GO:0016787">
    <property type="term" value="F:hydrolase activity"/>
    <property type="evidence" value="ECO:0007669"/>
    <property type="project" value="UniProtKB-KW"/>
</dbReference>
<evidence type="ECO:0000256" key="1">
    <source>
        <dbReference type="RuleBase" id="RU363044"/>
    </source>
</evidence>
<dbReference type="GO" id="GO:0043139">
    <property type="term" value="F:5'-3' DNA helicase activity"/>
    <property type="evidence" value="ECO:0007669"/>
    <property type="project" value="UniProtKB-EC"/>
</dbReference>
<dbReference type="InterPro" id="IPR027417">
    <property type="entry name" value="P-loop_NTPase"/>
</dbReference>
<gene>
    <name evidence="3" type="ORF">GLOINDRAFT_18121</name>
</gene>
<dbReference type="PANTHER" id="PTHR47642:SF5">
    <property type="entry name" value="ATP-DEPENDENT DNA HELICASE"/>
    <property type="match status" value="1"/>
</dbReference>
<dbReference type="VEuPathDB" id="FungiDB:RhiirFUN_022220"/>
<dbReference type="InterPro" id="IPR010285">
    <property type="entry name" value="DNA_helicase_pif1-like_DEAD"/>
</dbReference>
<dbReference type="EMBL" id="KI276975">
    <property type="protein sequence ID" value="ESA20815.1"/>
    <property type="molecule type" value="Genomic_DNA"/>
</dbReference>
<dbReference type="eggNOG" id="ENOG502SWCW">
    <property type="taxonomic scope" value="Eukaryota"/>
</dbReference>
<organism evidence="3">
    <name type="scientific">Rhizophagus irregularis (strain DAOM 181602 / DAOM 197198 / MUCL 43194)</name>
    <name type="common">Arbuscular mycorrhizal fungus</name>
    <name type="synonym">Glomus intraradices</name>
    <dbReference type="NCBI Taxonomy" id="747089"/>
    <lineage>
        <taxon>Eukaryota</taxon>
        <taxon>Fungi</taxon>
        <taxon>Fungi incertae sedis</taxon>
        <taxon>Mucoromycota</taxon>
        <taxon>Glomeromycotina</taxon>
        <taxon>Glomeromycetes</taxon>
        <taxon>Glomerales</taxon>
        <taxon>Glomeraceae</taxon>
        <taxon>Rhizophagus</taxon>
    </lineage>
</organism>
<name>U9UK93_RHIID</name>
<evidence type="ECO:0000313" key="3">
    <source>
        <dbReference type="EMBL" id="ESA20815.1"/>
    </source>
</evidence>
<evidence type="ECO:0000259" key="2">
    <source>
        <dbReference type="Pfam" id="PF05970"/>
    </source>
</evidence>
<dbReference type="GO" id="GO:0006281">
    <property type="term" value="P:DNA repair"/>
    <property type="evidence" value="ECO:0007669"/>
    <property type="project" value="UniProtKB-KW"/>
</dbReference>
<accession>U9UK93</accession>
<dbReference type="SUPFAM" id="SSF52540">
    <property type="entry name" value="P-loop containing nucleoside triphosphate hydrolases"/>
    <property type="match status" value="1"/>
</dbReference>
<keyword evidence="1" id="KW-0347">Helicase</keyword>
<dbReference type="GO" id="GO:0005524">
    <property type="term" value="F:ATP binding"/>
    <property type="evidence" value="ECO:0007669"/>
    <property type="project" value="UniProtKB-KW"/>
</dbReference>
<dbReference type="GO" id="GO:0000723">
    <property type="term" value="P:telomere maintenance"/>
    <property type="evidence" value="ECO:0007669"/>
    <property type="project" value="InterPro"/>
</dbReference>
<sequence>MLHEMAGNETKTPLLVLAPMGVAAFNIRGRTVNSALSKPICNSNNNLDINGGRLKTITAKVRREHNNEPFGGRSIILFGDFGQLPPVLDLPMNDGIQGDALSNDGFAAYKQFREKTRKYLNINSPEKNATESQILYLYYQEWRSLNRPVAKILAVHSGGREAKNADFDTAKRFTDHIPSNSSFISFNNYEGANYYGTEVVPIVPIRRVCSRWQLPICLAWAITVHKSQGLALPKAKIDLGTKEFAACPFFVAVSRVRALKDLFSPFSFERLERIKFCIGVECHYQKLLCQNRIEKSQPLTISKAWNNVSKNTIIHSWQKTGSEINDGAFEKLEQLIRQIPRNNDGEILNAIDAMPDIEEIVAAVCYEPDDNNNNEIESEIEIKTIEALESLSASLDKFFNN</sequence>
<comment type="similarity">
    <text evidence="1">Belongs to the helicase family.</text>
</comment>
<dbReference type="AlphaFoldDB" id="U9UK93"/>
<keyword evidence="1" id="KW-0233">DNA recombination</keyword>
<reference evidence="3" key="1">
    <citation type="submission" date="2013-07" db="EMBL/GenBank/DDBJ databases">
        <title>The genome of an arbuscular mycorrhizal fungus provides insights into the evolution of the oldest plant symbiosis.</title>
        <authorList>
            <consortium name="DOE Joint Genome Institute"/>
            <person name="Tisserant E."/>
            <person name="Malbreil M."/>
            <person name="Kuo A."/>
            <person name="Kohler A."/>
            <person name="Symeonidi A."/>
            <person name="Balestrini R."/>
            <person name="Charron P."/>
            <person name="Duensing N."/>
            <person name="Frei-dit-Frey N."/>
            <person name="Gianinazzi-Pearson V."/>
            <person name="Gilbert B."/>
            <person name="Handa Y."/>
            <person name="Hijri M."/>
            <person name="Kaul R."/>
            <person name="Kawaguchi M."/>
            <person name="Krajinski F."/>
            <person name="Lammers P."/>
            <person name="Lapierre D."/>
            <person name="Masclaux F.G."/>
            <person name="Murat C."/>
            <person name="Morin E."/>
            <person name="Ndikumana S."/>
            <person name="Pagni M."/>
            <person name="Petitpierre D."/>
            <person name="Requena N."/>
            <person name="Rosikiewicz P."/>
            <person name="Riley R."/>
            <person name="Saito K."/>
            <person name="San Clemente H."/>
            <person name="Shapiro H."/>
            <person name="van Tuinen D."/>
            <person name="Becard G."/>
            <person name="Bonfante P."/>
            <person name="Paszkowski U."/>
            <person name="Shachar-Hill Y."/>
            <person name="Young J.P."/>
            <person name="Sanders I.R."/>
            <person name="Henrissat B."/>
            <person name="Rensing S.A."/>
            <person name="Grigoriev I.V."/>
            <person name="Corradi N."/>
            <person name="Roux C."/>
            <person name="Martin F."/>
        </authorList>
    </citation>
    <scope>NUCLEOTIDE SEQUENCE</scope>
    <source>
        <strain evidence="3">DAOM 197198</strain>
    </source>
</reference>
<keyword evidence="1" id="KW-0227">DNA damage</keyword>
<keyword evidence="1" id="KW-0067">ATP-binding</keyword>
<dbReference type="CDD" id="cd18809">
    <property type="entry name" value="SF1_C_RecD"/>
    <property type="match status" value="1"/>
</dbReference>
<protein>
    <recommendedName>
        <fullName evidence="1">ATP-dependent DNA helicase</fullName>
        <ecNumber evidence="1">5.6.2.3</ecNumber>
    </recommendedName>
</protein>
<dbReference type="Pfam" id="PF05970">
    <property type="entry name" value="PIF1"/>
    <property type="match status" value="1"/>
</dbReference>
<comment type="cofactor">
    <cofactor evidence="1">
        <name>Mg(2+)</name>
        <dbReference type="ChEBI" id="CHEBI:18420"/>
    </cofactor>
</comment>
<dbReference type="HOGENOM" id="CLU_687255_0_0_1"/>
<proteinExistence type="inferred from homology"/>
<keyword evidence="1" id="KW-0547">Nucleotide-binding</keyword>
<dbReference type="InterPro" id="IPR051055">
    <property type="entry name" value="PIF1_helicase"/>
</dbReference>
<keyword evidence="1" id="KW-0378">Hydrolase</keyword>
<keyword evidence="1" id="KW-0234">DNA repair</keyword>
<feature type="domain" description="DNA helicase Pif1-like DEAD-box helicase" evidence="2">
    <location>
        <begin position="54"/>
        <end position="89"/>
    </location>
</feature>
<dbReference type="EC" id="5.6.2.3" evidence="1"/>
<dbReference type="PANTHER" id="PTHR47642">
    <property type="entry name" value="ATP-DEPENDENT DNA HELICASE"/>
    <property type="match status" value="1"/>
</dbReference>